<dbReference type="EMBL" id="PYVU01000117">
    <property type="protein sequence ID" value="PTB94942.1"/>
    <property type="molecule type" value="Genomic_DNA"/>
</dbReference>
<dbReference type="GO" id="GO:0003723">
    <property type="term" value="F:RNA binding"/>
    <property type="evidence" value="ECO:0007669"/>
    <property type="project" value="UniProtKB-UniRule"/>
</dbReference>
<dbReference type="Pfam" id="PF22020">
    <property type="entry name" value="RlmL_1st"/>
    <property type="match status" value="1"/>
</dbReference>
<protein>
    <submittedName>
        <fullName evidence="5">RNA methyltransferase</fullName>
    </submittedName>
</protein>
<dbReference type="GO" id="GO:0008990">
    <property type="term" value="F:rRNA (guanine-N2-)-methyltransferase activity"/>
    <property type="evidence" value="ECO:0007669"/>
    <property type="project" value="TreeGrafter"/>
</dbReference>
<dbReference type="InterPro" id="IPR004114">
    <property type="entry name" value="THUMP_dom"/>
</dbReference>
<organism evidence="5 6">
    <name type="scientific">Marivirga lumbricoides</name>
    <dbReference type="NCBI Taxonomy" id="1046115"/>
    <lineage>
        <taxon>Bacteria</taxon>
        <taxon>Pseudomonadati</taxon>
        <taxon>Bacteroidota</taxon>
        <taxon>Cytophagia</taxon>
        <taxon>Cytophagales</taxon>
        <taxon>Marivirgaceae</taxon>
        <taxon>Marivirga</taxon>
    </lineage>
</organism>
<dbReference type="Pfam" id="PF01170">
    <property type="entry name" value="UPF0020"/>
    <property type="match status" value="1"/>
</dbReference>
<keyword evidence="2 5" id="KW-0808">Transferase</keyword>
<sequence>MIKSKIVLPCPPFIAPVLRKEVEDLGYSVSHEGPLEVSLMGTMSDCMKLNLHLRTANKVLFQLKAFRATSPDQLYQQLYQIRWEDYLYENGYLCITSYVNNEKILNSQFANVRVKDAVVDRLLDKTGSRPDSGPLRDQMVLFLHWQEDQAAIYLDTSGETIAKHGYRKIPGKAPMMESLAAASILASNWQATQSFTNPMCGSGTLAIEAACIAAKKAPGLNREKFGFHYFKGFDEAAWETLKEEAIKQEVKPTVEIIASDHSRLAIQAAEQNAEVAGVSDFITFKKCDFRDTPIPEDEGVVFLNPEYGERLGEEAELAVLYKQIGDFFKQDCKGKTGYIFTGNLQLAKRIGLRTKRRIPFMNAKIECRLLEYELYQGTKKVKDESKS</sequence>
<gene>
    <name evidence="5" type="ORF">C9994_11685</name>
</gene>
<evidence type="ECO:0000259" key="4">
    <source>
        <dbReference type="PROSITE" id="PS51165"/>
    </source>
</evidence>
<evidence type="ECO:0000313" key="6">
    <source>
        <dbReference type="Proteomes" id="UP000240608"/>
    </source>
</evidence>
<dbReference type="SMART" id="SM00981">
    <property type="entry name" value="THUMP"/>
    <property type="match status" value="1"/>
</dbReference>
<dbReference type="Pfam" id="PF02926">
    <property type="entry name" value="THUMP"/>
    <property type="match status" value="1"/>
</dbReference>
<dbReference type="Gene3D" id="3.30.2130.30">
    <property type="match status" value="1"/>
</dbReference>
<accession>A0A2T4DMC0</accession>
<name>A0A2T4DMC0_9BACT</name>
<dbReference type="AlphaFoldDB" id="A0A2T4DMC0"/>
<dbReference type="Gene3D" id="3.40.50.150">
    <property type="entry name" value="Vaccinia Virus protein VP39"/>
    <property type="match status" value="1"/>
</dbReference>
<dbReference type="InterPro" id="IPR029063">
    <property type="entry name" value="SAM-dependent_MTases_sf"/>
</dbReference>
<evidence type="ECO:0000256" key="3">
    <source>
        <dbReference type="PROSITE-ProRule" id="PRU00529"/>
    </source>
</evidence>
<dbReference type="PANTHER" id="PTHR47313">
    <property type="entry name" value="RIBOSOMAL RNA LARGE SUBUNIT METHYLTRANSFERASE K/L"/>
    <property type="match status" value="1"/>
</dbReference>
<evidence type="ECO:0000256" key="2">
    <source>
        <dbReference type="ARBA" id="ARBA00022679"/>
    </source>
</evidence>
<keyword evidence="3" id="KW-0694">RNA-binding</keyword>
<dbReference type="SUPFAM" id="SSF53335">
    <property type="entry name" value="S-adenosyl-L-methionine-dependent methyltransferases"/>
    <property type="match status" value="1"/>
</dbReference>
<dbReference type="GO" id="GO:0070043">
    <property type="term" value="F:rRNA (guanine-N7-)-methyltransferase activity"/>
    <property type="evidence" value="ECO:0007669"/>
    <property type="project" value="TreeGrafter"/>
</dbReference>
<keyword evidence="1 5" id="KW-0489">Methyltransferase</keyword>
<dbReference type="InterPro" id="IPR054170">
    <property type="entry name" value="RlmL_1st"/>
</dbReference>
<evidence type="ECO:0000256" key="1">
    <source>
        <dbReference type="ARBA" id="ARBA00022603"/>
    </source>
</evidence>
<dbReference type="Proteomes" id="UP000240608">
    <property type="component" value="Unassembled WGS sequence"/>
</dbReference>
<dbReference type="PROSITE" id="PS51165">
    <property type="entry name" value="THUMP"/>
    <property type="match status" value="1"/>
</dbReference>
<dbReference type="CDD" id="cd11715">
    <property type="entry name" value="THUMP_AdoMetMT"/>
    <property type="match status" value="1"/>
</dbReference>
<evidence type="ECO:0000313" key="5">
    <source>
        <dbReference type="EMBL" id="PTB94942.1"/>
    </source>
</evidence>
<dbReference type="PANTHER" id="PTHR47313:SF1">
    <property type="entry name" value="RIBOSOMAL RNA LARGE SUBUNIT METHYLTRANSFERASE K_L"/>
    <property type="match status" value="1"/>
</dbReference>
<proteinExistence type="predicted"/>
<dbReference type="InterPro" id="IPR000241">
    <property type="entry name" value="RlmKL-like_Mtase"/>
</dbReference>
<comment type="caution">
    <text evidence="5">The sequence shown here is derived from an EMBL/GenBank/DDBJ whole genome shotgun (WGS) entry which is preliminary data.</text>
</comment>
<feature type="domain" description="THUMP" evidence="4">
    <location>
        <begin position="45"/>
        <end position="156"/>
    </location>
</feature>
<reference evidence="5 6" key="1">
    <citation type="submission" date="2018-03" db="EMBL/GenBank/DDBJ databases">
        <title>Cross-interface Injection: A General Nanoliter Liquid Handling Method Applied to Single Cells Genome Amplification Automated Nanoliter Liquid Handling Applied to Single Cell Multiple Displacement Amplification.</title>
        <authorList>
            <person name="Yun J."/>
            <person name="Xu P."/>
            <person name="Xu J."/>
            <person name="Dai X."/>
            <person name="Wang Y."/>
            <person name="Zheng X."/>
            <person name="Cao C."/>
            <person name="Yi Q."/>
            <person name="Zhu Y."/>
            <person name="Wang L."/>
            <person name="Dong Z."/>
            <person name="Huang Y."/>
            <person name="Huang L."/>
            <person name="Du W."/>
        </authorList>
    </citation>
    <scope>NUCLEOTIDE SEQUENCE [LARGE SCALE GENOMIC DNA]</scope>
    <source>
        <strain evidence="5 6">Z-D1-2</strain>
    </source>
</reference>